<keyword evidence="2" id="KW-1185">Reference proteome</keyword>
<gene>
    <name evidence="1" type="ORF">A4W93_23860</name>
</gene>
<name>A0A1W6LEN0_9BURK</name>
<sequence length="307" mass="31516">MKRHLSGLLAAAALVSLSAPVHAAGTYAATQYPIVLAHGLMGWDTAVGIDYWYGITGDLKSNGAKVYTTKVSAVNSSEVRGEQLVQQIQTILAVTGAKKVNLIGHSQGNQSVRYAAAVIPNQVASATSVSGTTGGSPVADIIAGVAPGGSFTNVVLNAVIGGLGQLIDLFSGSPGLPADGNAVLTSLTTSGAANFNRNFPQGVPTTRCGQGAAVVNGVRYYSWSGTGLITSGLDISDYPLAGTALAFKGQPNDGLVGQCDSHLGQVIRSDYALNHLDTINHFFGVTGRVDPVALYRQHANRLKNAGL</sequence>
<dbReference type="InterPro" id="IPR000073">
    <property type="entry name" value="AB_hydrolase_1"/>
</dbReference>
<accession>A0A1W6LEN0</accession>
<evidence type="ECO:0000313" key="2">
    <source>
        <dbReference type="Proteomes" id="UP000193427"/>
    </source>
</evidence>
<dbReference type="RefSeq" id="WP_085753006.1">
    <property type="nucleotide sequence ID" value="NZ_BSPR01000018.1"/>
</dbReference>
<protein>
    <submittedName>
        <fullName evidence="1">Lipase</fullName>
    </submittedName>
</protein>
<evidence type="ECO:0000313" key="1">
    <source>
        <dbReference type="EMBL" id="ARN22699.1"/>
    </source>
</evidence>
<dbReference type="SUPFAM" id="SSF53474">
    <property type="entry name" value="alpha/beta-Hydrolases"/>
    <property type="match status" value="1"/>
</dbReference>
<dbReference type="Proteomes" id="UP000193427">
    <property type="component" value="Chromosome"/>
</dbReference>
<organism evidence="1 2">
    <name type="scientific">Piscinibacter gummiphilus</name>
    <dbReference type="NCBI Taxonomy" id="946333"/>
    <lineage>
        <taxon>Bacteria</taxon>
        <taxon>Pseudomonadati</taxon>
        <taxon>Pseudomonadota</taxon>
        <taxon>Betaproteobacteria</taxon>
        <taxon>Burkholderiales</taxon>
        <taxon>Sphaerotilaceae</taxon>
        <taxon>Piscinibacter</taxon>
    </lineage>
</organism>
<dbReference type="OrthoDB" id="2004167at2"/>
<dbReference type="KEGG" id="rgu:A4W93_23860"/>
<dbReference type="EMBL" id="CP015118">
    <property type="protein sequence ID" value="ARN22699.1"/>
    <property type="molecule type" value="Genomic_DNA"/>
</dbReference>
<dbReference type="STRING" id="946333.A4W93_23860"/>
<dbReference type="Gene3D" id="3.40.50.1820">
    <property type="entry name" value="alpha/beta hydrolase"/>
    <property type="match status" value="1"/>
</dbReference>
<dbReference type="Pfam" id="PF00561">
    <property type="entry name" value="Abhydrolase_1"/>
    <property type="match status" value="1"/>
</dbReference>
<proteinExistence type="predicted"/>
<dbReference type="InterPro" id="IPR029058">
    <property type="entry name" value="AB_hydrolase_fold"/>
</dbReference>
<reference evidence="1 2" key="1">
    <citation type="submission" date="2016-04" db="EMBL/GenBank/DDBJ databases">
        <title>Complete genome sequence of natural rubber-degrading, novel Gram-negative bacterium, Rhizobacter gummiphilus strain NS21.</title>
        <authorList>
            <person name="Tabata M."/>
            <person name="Kasai D."/>
            <person name="Fukuda M."/>
        </authorList>
    </citation>
    <scope>NUCLEOTIDE SEQUENCE [LARGE SCALE GENOMIC DNA]</scope>
    <source>
        <strain evidence="1 2">NS21</strain>
    </source>
</reference>
<dbReference type="AlphaFoldDB" id="A0A1W6LEN0"/>